<dbReference type="PANTHER" id="PTHR10766:SF111">
    <property type="entry name" value="TRANSMEMBRANE 9 SUPERFAMILY MEMBER 2"/>
    <property type="match status" value="1"/>
</dbReference>
<comment type="caution">
    <text evidence="9">The sequence shown here is derived from an EMBL/GenBank/DDBJ whole genome shotgun (WGS) entry which is preliminary data.</text>
</comment>
<dbReference type="AlphaFoldDB" id="A0AAV7K184"/>
<feature type="transmembrane region" description="Helical" evidence="7">
    <location>
        <begin position="280"/>
        <end position="302"/>
    </location>
</feature>
<protein>
    <recommendedName>
        <fullName evidence="7">Transmembrane 9 superfamily member</fullName>
    </recommendedName>
</protein>
<feature type="transmembrane region" description="Helical" evidence="7">
    <location>
        <begin position="418"/>
        <end position="439"/>
    </location>
</feature>
<keyword evidence="10" id="KW-1185">Reference proteome</keyword>
<dbReference type="Proteomes" id="UP001165289">
    <property type="component" value="Unassembled WGS sequence"/>
</dbReference>
<accession>A0AAV7K184</accession>
<dbReference type="GO" id="GO:0072657">
    <property type="term" value="P:protein localization to membrane"/>
    <property type="evidence" value="ECO:0007669"/>
    <property type="project" value="TreeGrafter"/>
</dbReference>
<evidence type="ECO:0000256" key="1">
    <source>
        <dbReference type="ARBA" id="ARBA00004141"/>
    </source>
</evidence>
<dbReference type="EMBL" id="JAKMXF010000221">
    <property type="protein sequence ID" value="KAI6654977.1"/>
    <property type="molecule type" value="Genomic_DNA"/>
</dbReference>
<comment type="similarity">
    <text evidence="2 7">Belongs to the nonaspanin (TM9SF) (TC 9.A.2) family.</text>
</comment>
<keyword evidence="5 7" id="KW-1133">Transmembrane helix</keyword>
<keyword evidence="4 8" id="KW-0732">Signal</keyword>
<evidence type="ECO:0000256" key="7">
    <source>
        <dbReference type="RuleBase" id="RU363079"/>
    </source>
</evidence>
<keyword evidence="6 7" id="KW-0472">Membrane</keyword>
<organism evidence="9 10">
    <name type="scientific">Oopsacas minuta</name>
    <dbReference type="NCBI Taxonomy" id="111878"/>
    <lineage>
        <taxon>Eukaryota</taxon>
        <taxon>Metazoa</taxon>
        <taxon>Porifera</taxon>
        <taxon>Hexactinellida</taxon>
        <taxon>Hexasterophora</taxon>
        <taxon>Lyssacinosida</taxon>
        <taxon>Leucopsacidae</taxon>
        <taxon>Oopsacas</taxon>
    </lineage>
</organism>
<name>A0AAV7K184_9METZ</name>
<keyword evidence="3 7" id="KW-0812">Transmembrane</keyword>
<proteinExistence type="inferred from homology"/>
<feature type="transmembrane region" description="Helical" evidence="7">
    <location>
        <begin position="573"/>
        <end position="592"/>
    </location>
</feature>
<feature type="transmembrane region" description="Helical" evidence="7">
    <location>
        <begin position="377"/>
        <end position="397"/>
    </location>
</feature>
<feature type="transmembrane region" description="Helical" evidence="7">
    <location>
        <begin position="343"/>
        <end position="371"/>
    </location>
</feature>
<feature type="transmembrane region" description="Helical" evidence="7">
    <location>
        <begin position="533"/>
        <end position="561"/>
    </location>
</feature>
<feature type="transmembrane region" description="Helical" evidence="7">
    <location>
        <begin position="445"/>
        <end position="467"/>
    </location>
</feature>
<evidence type="ECO:0000256" key="3">
    <source>
        <dbReference type="ARBA" id="ARBA00022692"/>
    </source>
</evidence>
<evidence type="ECO:0000313" key="9">
    <source>
        <dbReference type="EMBL" id="KAI6654977.1"/>
    </source>
</evidence>
<evidence type="ECO:0000313" key="10">
    <source>
        <dbReference type="Proteomes" id="UP001165289"/>
    </source>
</evidence>
<evidence type="ECO:0000256" key="2">
    <source>
        <dbReference type="ARBA" id="ARBA00005227"/>
    </source>
</evidence>
<reference evidence="9 10" key="1">
    <citation type="journal article" date="2023" name="BMC Biol.">
        <title>The compact genome of the sponge Oopsacas minuta (Hexactinellida) is lacking key metazoan core genes.</title>
        <authorList>
            <person name="Santini S."/>
            <person name="Schenkelaars Q."/>
            <person name="Jourda C."/>
            <person name="Duchesne M."/>
            <person name="Belahbib H."/>
            <person name="Rocher C."/>
            <person name="Selva M."/>
            <person name="Riesgo A."/>
            <person name="Vervoort M."/>
            <person name="Leys S.P."/>
            <person name="Kodjabachian L."/>
            <person name="Le Bivic A."/>
            <person name="Borchiellini C."/>
            <person name="Claverie J.M."/>
            <person name="Renard E."/>
        </authorList>
    </citation>
    <scope>NUCLEOTIDE SEQUENCE [LARGE SCALE GENOMIC DNA]</scope>
    <source>
        <strain evidence="9">SPO-2</strain>
    </source>
</reference>
<evidence type="ECO:0000256" key="5">
    <source>
        <dbReference type="ARBA" id="ARBA00022989"/>
    </source>
</evidence>
<feature type="chain" id="PRO_5043596985" description="Transmembrane 9 superfamily member" evidence="8">
    <location>
        <begin position="16"/>
        <end position="643"/>
    </location>
</feature>
<dbReference type="Pfam" id="PF02990">
    <property type="entry name" value="EMP70"/>
    <property type="match status" value="1"/>
</dbReference>
<feature type="transmembrane region" description="Helical" evidence="7">
    <location>
        <begin position="604"/>
        <end position="633"/>
    </location>
</feature>
<gene>
    <name evidence="9" type="ORF">LOD99_2855</name>
</gene>
<dbReference type="PANTHER" id="PTHR10766">
    <property type="entry name" value="TRANSMEMBRANE 9 SUPERFAMILY PROTEIN"/>
    <property type="match status" value="1"/>
</dbReference>
<feature type="signal peptide" evidence="8">
    <location>
        <begin position="1"/>
        <end position="15"/>
    </location>
</feature>
<dbReference type="GO" id="GO:0005737">
    <property type="term" value="C:cytoplasm"/>
    <property type="evidence" value="ECO:0007669"/>
    <property type="project" value="UniProtKB-ARBA"/>
</dbReference>
<dbReference type="GO" id="GO:0016020">
    <property type="term" value="C:membrane"/>
    <property type="evidence" value="ECO:0007669"/>
    <property type="project" value="UniProtKB-SubCell"/>
</dbReference>
<comment type="subcellular location">
    <subcellularLocation>
        <location evidence="1">Membrane</location>
        <topology evidence="1">Multi-pass membrane protein</topology>
    </subcellularLocation>
</comment>
<sequence>MRVLILLTILSPCLCFYLPGLAPTNFCEERGDGETCQTKLTIFANKLDSAKSILSYDYTSFDFCPTDPTISSSENLGQVLFGTRLHALKLEIPFGKDKPITQECKKTYSDWTPELSFLVQGIQEHYLHQWVADNLPITLCDGRDDKDGNQLCIKNFPLGCYHESESISSCLFNSEAGDVYLYNHIAISVFYNDESNGILTSGKRIVKVNLFPLSCKDPLKECKIDSAHLRLPTSETEMKKFGSLSIQYTYSVVFIKATTRWASRWDYLLGSTTRQSHIQWLSLVNSVVIAAFLSGLVAVILIRALRRDLARYNKDSTLLDDIQDEYGWKLVHGDVFRSPHNSLLLSVFVGNGLQIVLMALFTLVTACLGFLSPANRGYLIITLIVTYILLGMASGYTSARLYKTFGGVKWKMCLSVSALLLPGIVFGIIFCLNLVFWLYGSSAAIPFLTLLSLLCLWLGVSAPLNFLGGMVGFKQAEISFPVRVNKIPRAIPQQTFFSKCAFGILVGGGLPFGCIFLQMFFILNSIWGHATYYMFGFLFIVFLLLLLICCLNTILLAYFHLCSENYSWQWRAFINSSSVGLYVLGYSFYFYVTKLSIAGVTNLVLFFGYTMVFTMLVGLFTGAVGYISTLLFVRKIYSLIKID</sequence>
<evidence type="ECO:0000256" key="4">
    <source>
        <dbReference type="ARBA" id="ARBA00022729"/>
    </source>
</evidence>
<evidence type="ECO:0000256" key="6">
    <source>
        <dbReference type="ARBA" id="ARBA00023136"/>
    </source>
</evidence>
<feature type="transmembrane region" description="Helical" evidence="7">
    <location>
        <begin position="496"/>
        <end position="521"/>
    </location>
</feature>
<dbReference type="InterPro" id="IPR004240">
    <property type="entry name" value="EMP70"/>
</dbReference>
<evidence type="ECO:0000256" key="8">
    <source>
        <dbReference type="SAM" id="SignalP"/>
    </source>
</evidence>